<proteinExistence type="predicted"/>
<dbReference type="Proteomes" id="UP000789595">
    <property type="component" value="Unassembled WGS sequence"/>
</dbReference>
<protein>
    <submittedName>
        <fullName evidence="2">Uncharacterized protein</fullName>
    </submittedName>
</protein>
<evidence type="ECO:0000256" key="1">
    <source>
        <dbReference type="SAM" id="MobiDB-lite"/>
    </source>
</evidence>
<organism evidence="2 3">
    <name type="scientific">Pelagomonas calceolata</name>
    <dbReference type="NCBI Taxonomy" id="35677"/>
    <lineage>
        <taxon>Eukaryota</taxon>
        <taxon>Sar</taxon>
        <taxon>Stramenopiles</taxon>
        <taxon>Ochrophyta</taxon>
        <taxon>Pelagophyceae</taxon>
        <taxon>Pelagomonadales</taxon>
        <taxon>Pelagomonadaceae</taxon>
        <taxon>Pelagomonas</taxon>
    </lineage>
</organism>
<evidence type="ECO:0000313" key="2">
    <source>
        <dbReference type="EMBL" id="CAH0376845.1"/>
    </source>
</evidence>
<comment type="caution">
    <text evidence="2">The sequence shown here is derived from an EMBL/GenBank/DDBJ whole genome shotgun (WGS) entry which is preliminary data.</text>
</comment>
<reference evidence="2" key="1">
    <citation type="submission" date="2021-11" db="EMBL/GenBank/DDBJ databases">
        <authorList>
            <consortium name="Genoscope - CEA"/>
            <person name="William W."/>
        </authorList>
    </citation>
    <scope>NUCLEOTIDE SEQUENCE</scope>
</reference>
<feature type="non-terminal residue" evidence="2">
    <location>
        <position position="1"/>
    </location>
</feature>
<evidence type="ECO:0000313" key="3">
    <source>
        <dbReference type="Proteomes" id="UP000789595"/>
    </source>
</evidence>
<dbReference type="AlphaFoldDB" id="A0A8J2SZU2"/>
<feature type="region of interest" description="Disordered" evidence="1">
    <location>
        <begin position="125"/>
        <end position="184"/>
    </location>
</feature>
<dbReference type="EMBL" id="CAKKNE010000005">
    <property type="protein sequence ID" value="CAH0376845.1"/>
    <property type="molecule type" value="Genomic_DNA"/>
</dbReference>
<feature type="compositionally biased region" description="Basic and acidic residues" evidence="1">
    <location>
        <begin position="143"/>
        <end position="182"/>
    </location>
</feature>
<name>A0A8J2SZU2_9STRA</name>
<keyword evidence="3" id="KW-1185">Reference proteome</keyword>
<gene>
    <name evidence="2" type="ORF">PECAL_5P14380</name>
</gene>
<accession>A0A8J2SZU2</accession>
<feature type="non-terminal residue" evidence="2">
    <location>
        <position position="309"/>
    </location>
</feature>
<sequence length="309" mass="33278">KRCVQLLLTGGVGPGVGVGVGYARETKVCTGGVSESGVDPGRALREGHVLDGLEGAEAEARRRAGLDDAEDVRVEVLDTHQGSQEVAVAAQVGDVRPHKEARGPADGHRQVGVRAEVAVVAARHPGEDEAAHPQARQEGASTPDHRRAHDGVEGELLRGLQRVDQRLPQRARADRGGPEPHTEPGLLAYIDVRVDDGLLRRIITRVARRDGDAVADARVRRERQRIRLVARRVGHDGGRLPARAGGEDFGDRHLCHLMLSVDMGVCRDVPRPWWRSGRAWSPSRRLAGSGSPVCGSSLMRSAGARIYDV</sequence>